<dbReference type="GO" id="GO:0005737">
    <property type="term" value="C:cytoplasm"/>
    <property type="evidence" value="ECO:0007669"/>
    <property type="project" value="TreeGrafter"/>
</dbReference>
<dbReference type="EC" id="4.1.1.-" evidence="4"/>
<keyword evidence="4" id="KW-0456">Lyase</keyword>
<dbReference type="SUPFAM" id="SSF143968">
    <property type="entry name" value="UbiD C-terminal domain-like"/>
    <property type="match status" value="1"/>
</dbReference>
<dbReference type="Proteomes" id="UP001359886">
    <property type="component" value="Unassembled WGS sequence"/>
</dbReference>
<evidence type="ECO:0000259" key="2">
    <source>
        <dbReference type="Pfam" id="PF20695"/>
    </source>
</evidence>
<organism evidence="4 5">
    <name type="scientific">Elongatibacter sediminis</name>
    <dbReference type="NCBI Taxonomy" id="3119006"/>
    <lineage>
        <taxon>Bacteria</taxon>
        <taxon>Pseudomonadati</taxon>
        <taxon>Pseudomonadota</taxon>
        <taxon>Gammaproteobacteria</taxon>
        <taxon>Chromatiales</taxon>
        <taxon>Wenzhouxiangellaceae</taxon>
        <taxon>Elongatibacter</taxon>
    </lineage>
</organism>
<dbReference type="InterPro" id="IPR002830">
    <property type="entry name" value="UbiD"/>
</dbReference>
<dbReference type="InterPro" id="IPR048304">
    <property type="entry name" value="UbiD_Rift_dom"/>
</dbReference>
<protein>
    <submittedName>
        <fullName evidence="4">UbiD family decarboxylase</fullName>
        <ecNumber evidence="4">4.1.1.-</ecNumber>
    </submittedName>
</protein>
<accession>A0AAW9RCC1</accession>
<dbReference type="PANTHER" id="PTHR30108">
    <property type="entry name" value="3-OCTAPRENYL-4-HYDROXYBENZOATE CARBOXY-LYASE-RELATED"/>
    <property type="match status" value="1"/>
</dbReference>
<dbReference type="Pfam" id="PF20695">
    <property type="entry name" value="UbiD_N"/>
    <property type="match status" value="1"/>
</dbReference>
<sequence length="455" mass="50515">MDLAARGLTDMQRYIEFLEAGNHLVRVRSEIDQDFELAGIARRFEGEKAVLFENIKGQDYPVLIGLYWNRPMVAKIFGTTSERLPFVLSDEIAAWREAPVDPVICDSGPANEVIETDPDLYRLPIPHHALGDGGRYLTSSVVITRDPDTGVRNLSIHRMMVTGKRRFTLLLEELGHVMDYYKRAEARGEPLEITVSNGVDVGAHLAAASPASAAPIDTDELGIASQVLGEPARLLRSQTVGVEGLANAQFVIEGRILPGVREPEGPYAEVTGYYASREDRWVMEVTAITRRKAPIFHSILSGLEVRQAYSSVAEAGVFGRIRSQVPEVKAVHFSDGSVPYNLVVEVDKTDEDTPRRAIDAAFESLAFLKTVTVVDSDVDIFSIADVEWAVATRCRYEHDVITIPDAIGHRLNPMVENDRWTRMGIDATVPLPREAKYERAKMQDVDLSDYDISGH</sequence>
<evidence type="ECO:0000259" key="1">
    <source>
        <dbReference type="Pfam" id="PF01977"/>
    </source>
</evidence>
<evidence type="ECO:0000313" key="5">
    <source>
        <dbReference type="Proteomes" id="UP001359886"/>
    </source>
</evidence>
<comment type="caution">
    <text evidence="4">The sequence shown here is derived from an EMBL/GenBank/DDBJ whole genome shotgun (WGS) entry which is preliminary data.</text>
</comment>
<name>A0AAW9RCC1_9GAMM</name>
<feature type="domain" description="3-octaprenyl-4-hydroxybenzoate carboxy-lyase-like C-terminal" evidence="3">
    <location>
        <begin position="312"/>
        <end position="427"/>
    </location>
</feature>
<dbReference type="Pfam" id="PF01977">
    <property type="entry name" value="UbiD"/>
    <property type="match status" value="1"/>
</dbReference>
<dbReference type="AlphaFoldDB" id="A0AAW9RCC1"/>
<dbReference type="PANTHER" id="PTHR30108:SF17">
    <property type="entry name" value="FERULIC ACID DECARBOXYLASE 1"/>
    <property type="match status" value="1"/>
</dbReference>
<dbReference type="GO" id="GO:0016831">
    <property type="term" value="F:carboxy-lyase activity"/>
    <property type="evidence" value="ECO:0007669"/>
    <property type="project" value="InterPro"/>
</dbReference>
<reference evidence="4 5" key="1">
    <citation type="submission" date="2024-02" db="EMBL/GenBank/DDBJ databases">
        <title>A novel Wenzhouxiangellaceae bacterium, isolated from coastal sediments.</title>
        <authorList>
            <person name="Du Z.-J."/>
            <person name="Ye Y.-Q."/>
            <person name="Zhang X.-Y."/>
        </authorList>
    </citation>
    <scope>NUCLEOTIDE SEQUENCE [LARGE SCALE GENOMIC DNA]</scope>
    <source>
        <strain evidence="4 5">CH-27</strain>
    </source>
</reference>
<dbReference type="InterPro" id="IPR049383">
    <property type="entry name" value="UbiD-like_N"/>
</dbReference>
<dbReference type="RefSeq" id="WP_354693733.1">
    <property type="nucleotide sequence ID" value="NZ_JAZHOG010000001.1"/>
</dbReference>
<dbReference type="SUPFAM" id="SSF50475">
    <property type="entry name" value="FMN-binding split barrel"/>
    <property type="match status" value="1"/>
</dbReference>
<feature type="domain" description="3-octaprenyl-4-hydroxybenzoate carboxy-lyase-like Rift-related" evidence="1">
    <location>
        <begin position="107"/>
        <end position="302"/>
    </location>
</feature>
<gene>
    <name evidence="4" type="ORF">V3330_02140</name>
</gene>
<dbReference type="InterPro" id="IPR049381">
    <property type="entry name" value="UbiD-like_C"/>
</dbReference>
<feature type="domain" description="3-octaprenyl-4-hydroxybenzoate carboxy-lyase-like N-terminal" evidence="2">
    <location>
        <begin position="15"/>
        <end position="85"/>
    </location>
</feature>
<dbReference type="EMBL" id="JAZHOG010000001">
    <property type="protein sequence ID" value="MEJ8566413.1"/>
    <property type="molecule type" value="Genomic_DNA"/>
</dbReference>
<dbReference type="NCBIfam" id="TIGR00148">
    <property type="entry name" value="UbiD family decarboxylase"/>
    <property type="match status" value="1"/>
</dbReference>
<evidence type="ECO:0000259" key="3">
    <source>
        <dbReference type="Pfam" id="PF20696"/>
    </source>
</evidence>
<dbReference type="Gene3D" id="3.40.1670.10">
    <property type="entry name" value="UbiD C-terminal domain-like"/>
    <property type="match status" value="1"/>
</dbReference>
<proteinExistence type="predicted"/>
<dbReference type="Pfam" id="PF20696">
    <property type="entry name" value="UbiD_C"/>
    <property type="match status" value="1"/>
</dbReference>
<evidence type="ECO:0000313" key="4">
    <source>
        <dbReference type="EMBL" id="MEJ8566413.1"/>
    </source>
</evidence>
<keyword evidence="5" id="KW-1185">Reference proteome</keyword>